<dbReference type="InterPro" id="IPR022263">
    <property type="entry name" value="KxYKxGKxW"/>
</dbReference>
<reference evidence="15" key="1">
    <citation type="submission" date="2015-10" db="EMBL/GenBank/DDBJ databases">
        <authorList>
            <person name="Gilbert D.G."/>
        </authorList>
    </citation>
    <scope>NUCLEOTIDE SEQUENCE</scope>
    <source>
        <strain evidence="15">Lp167-67</strain>
    </source>
</reference>
<feature type="site" description="Transition state stabilizer" evidence="10">
    <location>
        <position position="424"/>
    </location>
</feature>
<dbReference type="GO" id="GO:0050053">
    <property type="term" value="F:levansucrase activity"/>
    <property type="evidence" value="ECO:0007669"/>
    <property type="project" value="InterPro"/>
</dbReference>
<comment type="cofactor">
    <cofactor evidence="9">
        <name>Ca(2+)</name>
        <dbReference type="ChEBI" id="CHEBI:29108"/>
    </cofactor>
</comment>
<keyword evidence="5 9" id="KW-0106">Calcium</keyword>
<evidence type="ECO:0000256" key="11">
    <source>
        <dbReference type="RuleBase" id="RU361220"/>
    </source>
</evidence>
<dbReference type="InterPro" id="IPR023296">
    <property type="entry name" value="Glyco_hydro_beta-prop_sf"/>
</dbReference>
<feature type="active site" description="Nucleophile" evidence="7">
    <location>
        <position position="272"/>
    </location>
</feature>
<keyword evidence="6" id="KW-0572">Peptidoglycan-anchor</keyword>
<feature type="binding site" evidence="9">
    <location>
        <position position="488"/>
    </location>
    <ligand>
        <name>Ca(2+)</name>
        <dbReference type="ChEBI" id="CHEBI:29108"/>
        <label>1</label>
    </ligand>
</feature>
<dbReference type="NCBIfam" id="TIGR03715">
    <property type="entry name" value="KxYKxGKxW"/>
    <property type="match status" value="1"/>
</dbReference>
<name>A0A0U5K6W0_LIMRT</name>
<feature type="binding site" evidence="8">
    <location>
        <begin position="423"/>
        <end position="424"/>
    </location>
    <ligand>
        <name>substrate</name>
    </ligand>
</feature>
<evidence type="ECO:0000256" key="3">
    <source>
        <dbReference type="ARBA" id="ARBA00022525"/>
    </source>
</evidence>
<keyword evidence="4 13" id="KW-0732">Signal</keyword>
<accession>A0A0U5K6W0</accession>
<feature type="compositionally biased region" description="Low complexity" evidence="12">
    <location>
        <begin position="85"/>
        <end position="125"/>
    </location>
</feature>
<dbReference type="CDD" id="cd08997">
    <property type="entry name" value="GH68"/>
    <property type="match status" value="1"/>
</dbReference>
<sequence length="798" mass="86716">MLERKEHKKMYKSGKNWAVVTLSTAALVFGATTVNASADTNIENNDSSTVQVTTGDNDIAVKSVTLGSGQVSAASDTTIRTSANANSASSAANTQNSNSQVASSAAITSSTSSAASSNNTDSKAAQENTNTAKNDDTQKAAPANESSEAKNEPAVNVNDSSAAKNDDQQSSKKNTTAKLNKDAENVVKKAGIDPNSLTDDQIKALNKMNFSKAAKSGTQMTYNDFQKIADTLIKQDGRYTVPFFKASEIKNMPAATTKDAQTNTIEPLDVWDSWPVQDVRTGQVANWNGYQLVIAMMGIPNQNDNHIYLLYNKYGDNELSHWKNVGPIFGYNSTAVSQEWSGSAVLNSDNSIQLFYTRVDTSDNNTNHQKIASATLYLTDNNGNVSLAQVANDHIVFEGDGYYYQTYDQWKATNKGADNIAMRDAHVIEDDNGDRYLVFEASTGLENYQGEDQIYNWLNYGGDDAFNIKSLFRILSNDDIKSRATWANAAIGILKLNKDEKNPKVAELYSPLISAPMVSDEIERPNVVKLGNKYYLFAATRLNRGSNDDAWMNANYAVGDNVAMVGYVADSLTGSYKPLNDSGVVLTASVPANWRTATYSYYAVPVAGKDDQVLVTSYMTNRNGVAGKGMDSTWSPSFLLQINPDNTTTVLAKMTNQGDWIWDDSSENLDMIGDLDSAALPGERDKPVDWDLIGYGLKPHDPATPNDPETPTTPETPETPNTPKTPKTPENPGTPQTPNTPNTPEIPLTPETPKQPETQTNNRLPQTGNNANKAMIGLGMGTLLSMFGLAEINKRRFN</sequence>
<evidence type="ECO:0000256" key="7">
    <source>
        <dbReference type="PIRSR" id="PIRSR603469-1"/>
    </source>
</evidence>
<feature type="binding site" evidence="9">
    <location>
        <position position="449"/>
    </location>
    <ligand>
        <name>Ca(2+)</name>
        <dbReference type="ChEBI" id="CHEBI:29108"/>
        <label>1</label>
    </ligand>
</feature>
<feature type="region of interest" description="Disordered" evidence="12">
    <location>
        <begin position="678"/>
        <end position="773"/>
    </location>
</feature>
<keyword evidence="9" id="KW-0479">Metal-binding</keyword>
<feature type="binding site" evidence="8">
    <location>
        <begin position="521"/>
        <end position="523"/>
    </location>
    <ligand>
        <name>substrate</name>
    </ligand>
</feature>
<evidence type="ECO:0000256" key="2">
    <source>
        <dbReference type="ARBA" id="ARBA00022512"/>
    </source>
</evidence>
<keyword evidence="2" id="KW-0134">Cell wall</keyword>
<feature type="signal peptide" evidence="13">
    <location>
        <begin position="1"/>
        <end position="36"/>
    </location>
</feature>
<evidence type="ECO:0000256" key="13">
    <source>
        <dbReference type="SAM" id="SignalP"/>
    </source>
</evidence>
<evidence type="ECO:0000256" key="8">
    <source>
        <dbReference type="PIRSR" id="PIRSR603469-2"/>
    </source>
</evidence>
<dbReference type="Pfam" id="PF19258">
    <property type="entry name" value="KxYKxGKxW_sig"/>
    <property type="match status" value="1"/>
</dbReference>
<evidence type="ECO:0000256" key="12">
    <source>
        <dbReference type="SAM" id="MobiDB-lite"/>
    </source>
</evidence>
<feature type="domain" description="Gram-positive cocci surface proteins LPxTG" evidence="14">
    <location>
        <begin position="764"/>
        <end position="798"/>
    </location>
</feature>
<feature type="chain" id="PRO_5038740824" evidence="13">
    <location>
        <begin position="37"/>
        <end position="798"/>
    </location>
</feature>
<proteinExistence type="inferred from homology"/>
<dbReference type="GO" id="GO:0009758">
    <property type="term" value="P:carbohydrate utilization"/>
    <property type="evidence" value="ECO:0007669"/>
    <property type="project" value="InterPro"/>
</dbReference>
<dbReference type="Pfam" id="PF02435">
    <property type="entry name" value="Glyco_hydro_68"/>
    <property type="match status" value="1"/>
</dbReference>
<dbReference type="PROSITE" id="PS50847">
    <property type="entry name" value="GRAM_POS_ANCHORING"/>
    <property type="match status" value="1"/>
</dbReference>
<dbReference type="Gene3D" id="2.115.10.20">
    <property type="entry name" value="Glycosyl hydrolase domain, family 43"/>
    <property type="match status" value="1"/>
</dbReference>
<evidence type="ECO:0000256" key="1">
    <source>
        <dbReference type="ARBA" id="ARBA00006775"/>
    </source>
</evidence>
<comment type="similarity">
    <text evidence="1 11">Belongs to the glycosyl hydrolase 68 family.</text>
</comment>
<feature type="binding site" evidence="9">
    <location>
        <position position="659"/>
    </location>
    <ligand>
        <name>Ca(2+)</name>
        <dbReference type="ChEBI" id="CHEBI:29108"/>
        <label>1</label>
    </ligand>
</feature>
<dbReference type="InterPro" id="IPR003469">
    <property type="entry name" value="Glyco_hydro_68"/>
</dbReference>
<feature type="active site" description="Proton donor/acceptor" evidence="7">
    <location>
        <position position="523"/>
    </location>
</feature>
<protein>
    <submittedName>
        <fullName evidence="15">Fructosyltransfearse Ftf</fullName>
    </submittedName>
</protein>
<feature type="binding site" evidence="9">
    <location>
        <position position="486"/>
    </location>
    <ligand>
        <name>Ca(2+)</name>
        <dbReference type="ChEBI" id="CHEBI:29108"/>
        <label>1</label>
    </ligand>
</feature>
<evidence type="ECO:0000256" key="4">
    <source>
        <dbReference type="ARBA" id="ARBA00022729"/>
    </source>
</evidence>
<evidence type="ECO:0000256" key="6">
    <source>
        <dbReference type="ARBA" id="ARBA00023088"/>
    </source>
</evidence>
<evidence type="ECO:0000256" key="9">
    <source>
        <dbReference type="PIRSR" id="PIRSR603469-3"/>
    </source>
</evidence>
<feature type="binding site" evidence="9">
    <location>
        <position position="661"/>
    </location>
    <ligand>
        <name>Ca(2+)</name>
        <dbReference type="ChEBI" id="CHEBI:29108"/>
        <label>1</label>
    </ligand>
</feature>
<dbReference type="Pfam" id="PF00746">
    <property type="entry name" value="Gram_pos_anchor"/>
    <property type="match status" value="1"/>
</dbReference>
<evidence type="ECO:0000256" key="5">
    <source>
        <dbReference type="ARBA" id="ARBA00022837"/>
    </source>
</evidence>
<organism evidence="15">
    <name type="scientific">Limosilactobacillus reuteri</name>
    <name type="common">Lactobacillus reuteri</name>
    <dbReference type="NCBI Taxonomy" id="1598"/>
    <lineage>
        <taxon>Bacteria</taxon>
        <taxon>Bacillati</taxon>
        <taxon>Bacillota</taxon>
        <taxon>Bacilli</taxon>
        <taxon>Lactobacillales</taxon>
        <taxon>Lactobacillaceae</taxon>
        <taxon>Limosilactobacillus</taxon>
    </lineage>
</organism>
<evidence type="ECO:0000313" key="15">
    <source>
        <dbReference type="EMBL" id="CUR44150.1"/>
    </source>
</evidence>
<dbReference type="EMBL" id="LN887818">
    <property type="protein sequence ID" value="CUR44150.1"/>
    <property type="molecule type" value="Genomic_DNA"/>
</dbReference>
<feature type="binding site" evidence="9">
    <location>
        <position position="317"/>
    </location>
    <ligand>
        <name>Ca(2+)</name>
        <dbReference type="ChEBI" id="CHEBI:29108"/>
        <label>1</label>
    </ligand>
</feature>
<dbReference type="RefSeq" id="WP_339111871.1">
    <property type="nucleotide sequence ID" value="NZ_JBNPNJ010000092.1"/>
</dbReference>
<dbReference type="SUPFAM" id="SSF75005">
    <property type="entry name" value="Arabinanase/levansucrase/invertase"/>
    <property type="match status" value="1"/>
</dbReference>
<dbReference type="AlphaFoldDB" id="A0A0U5K6W0"/>
<feature type="compositionally biased region" description="Low complexity" evidence="12">
    <location>
        <begin position="704"/>
        <end position="760"/>
    </location>
</feature>
<evidence type="ECO:0000256" key="10">
    <source>
        <dbReference type="PIRSR" id="PIRSR603469-4"/>
    </source>
</evidence>
<gene>
    <name evidence="15" type="ORF">LRLP16767_LRLP167_01956</name>
</gene>
<dbReference type="InterPro" id="IPR019931">
    <property type="entry name" value="LPXTG_anchor"/>
</dbReference>
<feature type="binding site" evidence="8">
    <location>
        <position position="341"/>
    </location>
    <ligand>
        <name>substrate</name>
    </ligand>
</feature>
<feature type="binding site" evidence="9">
    <location>
        <position position="520"/>
    </location>
    <ligand>
        <name>Ca(2+)</name>
        <dbReference type="ChEBI" id="CHEBI:29108"/>
        <label>1</label>
    </ligand>
</feature>
<keyword evidence="3" id="KW-0964">Secreted</keyword>
<dbReference type="GO" id="GO:0046872">
    <property type="term" value="F:metal ion binding"/>
    <property type="evidence" value="ECO:0007669"/>
    <property type="project" value="UniProtKB-KW"/>
</dbReference>
<feature type="binding site" evidence="8">
    <location>
        <position position="541"/>
    </location>
    <ligand>
        <name>substrate</name>
    </ligand>
</feature>
<feature type="binding site" evidence="9">
    <location>
        <position position="666"/>
    </location>
    <ligand>
        <name>Ca(2+)</name>
        <dbReference type="ChEBI" id="CHEBI:29108"/>
        <label>1</label>
    </ligand>
</feature>
<feature type="binding site" evidence="8">
    <location>
        <position position="271"/>
    </location>
    <ligand>
        <name>substrate</name>
    </ligand>
</feature>
<evidence type="ECO:0000259" key="14">
    <source>
        <dbReference type="PROSITE" id="PS50847"/>
    </source>
</evidence>
<feature type="binding site" evidence="9">
    <location>
        <position position="418"/>
    </location>
    <ligand>
        <name>Ca(2+)</name>
        <dbReference type="ChEBI" id="CHEBI:29108"/>
        <label>1</label>
    </ligand>
</feature>
<feature type="region of interest" description="Disordered" evidence="12">
    <location>
        <begin position="85"/>
        <end position="182"/>
    </location>
</feature>
<feature type="compositionally biased region" description="Polar residues" evidence="12">
    <location>
        <begin position="761"/>
        <end position="772"/>
    </location>
</feature>